<keyword evidence="4" id="KW-1185">Reference proteome</keyword>
<dbReference type="InterPro" id="IPR051911">
    <property type="entry name" value="SDR_oxidoreductase"/>
</dbReference>
<dbReference type="Pfam" id="PF00106">
    <property type="entry name" value="adh_short"/>
    <property type="match status" value="1"/>
</dbReference>
<dbReference type="Proteomes" id="UP000683000">
    <property type="component" value="Unassembled WGS sequence"/>
</dbReference>
<proteinExistence type="inferred from homology"/>
<dbReference type="SUPFAM" id="SSF51735">
    <property type="entry name" value="NAD(P)-binding Rossmann-fold domains"/>
    <property type="match status" value="1"/>
</dbReference>
<name>A0A8I2YWX4_9AGAM</name>
<dbReference type="OrthoDB" id="1274115at2759"/>
<protein>
    <submittedName>
        <fullName evidence="3">Uncharacterized protein</fullName>
    </submittedName>
</protein>
<dbReference type="EMBL" id="JAGFBS010000007">
    <property type="protein sequence ID" value="KAG6378067.1"/>
    <property type="molecule type" value="Genomic_DNA"/>
</dbReference>
<gene>
    <name evidence="3" type="ORF">JVT61DRAFT_13749</name>
</gene>
<dbReference type="PRINTS" id="PR00081">
    <property type="entry name" value="GDHRDH"/>
</dbReference>
<dbReference type="PANTHER" id="PTHR43976:SF16">
    <property type="entry name" value="SHORT-CHAIN DEHYDROGENASE_REDUCTASE FAMILY PROTEIN"/>
    <property type="match status" value="1"/>
</dbReference>
<sequence length="160" mass="17746">MSQKVWFITGASTGFGRAVTEHALQQGDNVVATLRKPEVLSDLLSKYSSRLLVLSLDVRELEQIHAAFEDALERFGRVDIVFNNAGFCIINEAEGMSEERGRELFEVLFWGAANVSREAVMMFRERNHPPGGRLMQVSSRTALKTVAGVAHYAAAYVVTL</sequence>
<evidence type="ECO:0000256" key="1">
    <source>
        <dbReference type="ARBA" id="ARBA00006484"/>
    </source>
</evidence>
<evidence type="ECO:0000313" key="3">
    <source>
        <dbReference type="EMBL" id="KAG6378067.1"/>
    </source>
</evidence>
<dbReference type="PANTHER" id="PTHR43976">
    <property type="entry name" value="SHORT CHAIN DEHYDROGENASE"/>
    <property type="match status" value="1"/>
</dbReference>
<dbReference type="GO" id="GO:0016491">
    <property type="term" value="F:oxidoreductase activity"/>
    <property type="evidence" value="ECO:0007669"/>
    <property type="project" value="UniProtKB-KW"/>
</dbReference>
<comment type="similarity">
    <text evidence="1">Belongs to the short-chain dehydrogenases/reductases (SDR) family.</text>
</comment>
<dbReference type="InterPro" id="IPR002347">
    <property type="entry name" value="SDR_fam"/>
</dbReference>
<evidence type="ECO:0000256" key="2">
    <source>
        <dbReference type="ARBA" id="ARBA00023002"/>
    </source>
</evidence>
<comment type="caution">
    <text evidence="3">The sequence shown here is derived from an EMBL/GenBank/DDBJ whole genome shotgun (WGS) entry which is preliminary data.</text>
</comment>
<reference evidence="3" key="1">
    <citation type="submission" date="2021-03" db="EMBL/GenBank/DDBJ databases">
        <title>Evolutionary innovations through gain and loss of genes in the ectomycorrhizal Boletales.</title>
        <authorList>
            <person name="Wu G."/>
            <person name="Miyauchi S."/>
            <person name="Morin E."/>
            <person name="Yang Z.-L."/>
            <person name="Xu J."/>
            <person name="Martin F.M."/>
        </authorList>
    </citation>
    <scope>NUCLEOTIDE SEQUENCE</scope>
    <source>
        <strain evidence="3">BR01</strain>
    </source>
</reference>
<dbReference type="Gene3D" id="3.40.50.720">
    <property type="entry name" value="NAD(P)-binding Rossmann-like Domain"/>
    <property type="match status" value="1"/>
</dbReference>
<keyword evidence="2" id="KW-0560">Oxidoreductase</keyword>
<organism evidence="3 4">
    <name type="scientific">Boletus reticuloceps</name>
    <dbReference type="NCBI Taxonomy" id="495285"/>
    <lineage>
        <taxon>Eukaryota</taxon>
        <taxon>Fungi</taxon>
        <taxon>Dikarya</taxon>
        <taxon>Basidiomycota</taxon>
        <taxon>Agaricomycotina</taxon>
        <taxon>Agaricomycetes</taxon>
        <taxon>Agaricomycetidae</taxon>
        <taxon>Boletales</taxon>
        <taxon>Boletineae</taxon>
        <taxon>Boletaceae</taxon>
        <taxon>Boletoideae</taxon>
        <taxon>Boletus</taxon>
    </lineage>
</organism>
<dbReference type="AlphaFoldDB" id="A0A8I2YWX4"/>
<dbReference type="InterPro" id="IPR036291">
    <property type="entry name" value="NAD(P)-bd_dom_sf"/>
</dbReference>
<evidence type="ECO:0000313" key="4">
    <source>
        <dbReference type="Proteomes" id="UP000683000"/>
    </source>
</evidence>
<accession>A0A8I2YWX4</accession>